<dbReference type="AlphaFoldDB" id="A0A2I0B364"/>
<evidence type="ECO:0000313" key="2">
    <source>
        <dbReference type="EMBL" id="PKA62216.1"/>
    </source>
</evidence>
<feature type="region of interest" description="Disordered" evidence="1">
    <location>
        <begin position="60"/>
        <end position="111"/>
    </location>
</feature>
<feature type="compositionally biased region" description="Polar residues" evidence="1">
    <location>
        <begin position="153"/>
        <end position="173"/>
    </location>
</feature>
<evidence type="ECO:0000256" key="1">
    <source>
        <dbReference type="SAM" id="MobiDB-lite"/>
    </source>
</evidence>
<proteinExistence type="predicted"/>
<reference evidence="2 3" key="1">
    <citation type="journal article" date="2017" name="Nature">
        <title>The Apostasia genome and the evolution of orchids.</title>
        <authorList>
            <person name="Zhang G.Q."/>
            <person name="Liu K.W."/>
            <person name="Li Z."/>
            <person name="Lohaus R."/>
            <person name="Hsiao Y.Y."/>
            <person name="Niu S.C."/>
            <person name="Wang J.Y."/>
            <person name="Lin Y.C."/>
            <person name="Xu Q."/>
            <person name="Chen L.J."/>
            <person name="Yoshida K."/>
            <person name="Fujiwara S."/>
            <person name="Wang Z.W."/>
            <person name="Zhang Y.Q."/>
            <person name="Mitsuda N."/>
            <person name="Wang M."/>
            <person name="Liu G.H."/>
            <person name="Pecoraro L."/>
            <person name="Huang H.X."/>
            <person name="Xiao X.J."/>
            <person name="Lin M."/>
            <person name="Wu X.Y."/>
            <person name="Wu W.L."/>
            <person name="Chen Y.Y."/>
            <person name="Chang S.B."/>
            <person name="Sakamoto S."/>
            <person name="Ohme-Takagi M."/>
            <person name="Yagi M."/>
            <person name="Zeng S.J."/>
            <person name="Shen C.Y."/>
            <person name="Yeh C.M."/>
            <person name="Luo Y.B."/>
            <person name="Tsai W.C."/>
            <person name="Van de Peer Y."/>
            <person name="Liu Z.J."/>
        </authorList>
    </citation>
    <scope>NUCLEOTIDE SEQUENCE [LARGE SCALE GENOMIC DNA]</scope>
    <source>
        <strain evidence="3">cv. Shenzhen</strain>
        <tissue evidence="2">Stem</tissue>
    </source>
</reference>
<evidence type="ECO:0000313" key="3">
    <source>
        <dbReference type="Proteomes" id="UP000236161"/>
    </source>
</evidence>
<dbReference type="EMBL" id="KZ451919">
    <property type="protein sequence ID" value="PKA62216.1"/>
    <property type="molecule type" value="Genomic_DNA"/>
</dbReference>
<keyword evidence="3" id="KW-1185">Reference proteome</keyword>
<gene>
    <name evidence="2" type="ORF">AXF42_Ash015101</name>
</gene>
<sequence>MQHIPPIVVKRIDARAWLPCESEGSIYTCEASVGSPVDPRRISAMDVFLGVAGSLREEIPETGAPAKSDQAGARRLSVREEAPKKSRIRLSNAGEGARAAPRSFQGDTRAAPLAENAIMVADDEVQPRKTGAEKQPSAPAPGFQGAPLREQRTLTPVSSSSGLFASPETSSGDGQRGPGSGSSSAQYFARNICLHLD</sequence>
<dbReference type="Proteomes" id="UP000236161">
    <property type="component" value="Unassembled WGS sequence"/>
</dbReference>
<organism evidence="2 3">
    <name type="scientific">Apostasia shenzhenica</name>
    <dbReference type="NCBI Taxonomy" id="1088818"/>
    <lineage>
        <taxon>Eukaryota</taxon>
        <taxon>Viridiplantae</taxon>
        <taxon>Streptophyta</taxon>
        <taxon>Embryophyta</taxon>
        <taxon>Tracheophyta</taxon>
        <taxon>Spermatophyta</taxon>
        <taxon>Magnoliopsida</taxon>
        <taxon>Liliopsida</taxon>
        <taxon>Asparagales</taxon>
        <taxon>Orchidaceae</taxon>
        <taxon>Apostasioideae</taxon>
        <taxon>Apostasia</taxon>
    </lineage>
</organism>
<accession>A0A2I0B364</accession>
<protein>
    <submittedName>
        <fullName evidence="2">Uncharacterized protein</fullName>
    </submittedName>
</protein>
<name>A0A2I0B364_9ASPA</name>
<feature type="region of interest" description="Disordered" evidence="1">
    <location>
        <begin position="126"/>
        <end position="186"/>
    </location>
</feature>